<keyword evidence="11" id="KW-1185">Reference proteome</keyword>
<dbReference type="InterPro" id="IPR008591">
    <property type="entry name" value="GINS_Sld5"/>
</dbReference>
<feature type="compositionally biased region" description="Acidic residues" evidence="7">
    <location>
        <begin position="1"/>
        <end position="18"/>
    </location>
</feature>
<dbReference type="InterPro" id="IPR038749">
    <property type="entry name" value="Sld5_GINS_A"/>
</dbReference>
<evidence type="ECO:0000313" key="10">
    <source>
        <dbReference type="EMBL" id="KAJ8317656.1"/>
    </source>
</evidence>
<comment type="similarity">
    <text evidence="2">Belongs to the GINS4/SLD5 family.</text>
</comment>
<dbReference type="InterPro" id="IPR031633">
    <property type="entry name" value="SLD5_C"/>
</dbReference>
<evidence type="ECO:0000256" key="3">
    <source>
        <dbReference type="ARBA" id="ARBA00014804"/>
    </source>
</evidence>
<evidence type="ECO:0000256" key="7">
    <source>
        <dbReference type="SAM" id="MobiDB-lite"/>
    </source>
</evidence>
<accession>A0ABQ9FLQ1</accession>
<evidence type="ECO:0000259" key="8">
    <source>
        <dbReference type="Pfam" id="PF05916"/>
    </source>
</evidence>
<evidence type="ECO:0000256" key="6">
    <source>
        <dbReference type="ARBA" id="ARBA00030869"/>
    </source>
</evidence>
<evidence type="ECO:0000313" key="11">
    <source>
        <dbReference type="Proteomes" id="UP001217089"/>
    </source>
</evidence>
<feature type="domain" description="GINS subunit" evidence="8">
    <location>
        <begin position="70"/>
        <end position="141"/>
    </location>
</feature>
<comment type="subcellular location">
    <subcellularLocation>
        <location evidence="1">Nucleus</location>
    </subcellularLocation>
</comment>
<sequence length="309" mass="36853">MSDIDEFNDDSGEEEEETMTTQEVLEKLEEAWLNEKFSPDLLESKSDLVECMLEQINGMEENIKRAKRGDFKVSIHRMEIDRIRYIVSSYLRCRLRKIENYTTYILEQERQRNEEDNSRLSPEELTYAEDYSNVLTGHLKTLALRHMPPNLQSLDPKQTVNRDTEGVLVEEETLDTGEEIVDLQQYDQHIMRYRPIAPLWGKTMKWAFTCPCVTCVNLLECKKHCLKSKMSMLDSLNNIKYIFMAIRKTTGFWFIIKQYNPDKYQKCLYFSTVIEPPILQYIQNYQYWGVNIYTTMYYWEWSRTTSTVE</sequence>
<dbReference type="PANTHER" id="PTHR21206">
    <property type="entry name" value="SLD5 PROTEIN"/>
    <property type="match status" value="1"/>
</dbReference>
<evidence type="ECO:0000256" key="5">
    <source>
        <dbReference type="ARBA" id="ARBA00023242"/>
    </source>
</evidence>
<evidence type="ECO:0000256" key="2">
    <source>
        <dbReference type="ARBA" id="ARBA00008187"/>
    </source>
</evidence>
<proteinExistence type="inferred from homology"/>
<feature type="domain" description="DNA replication complex GINS protein SLD5 C-terminal" evidence="9">
    <location>
        <begin position="160"/>
        <end position="200"/>
    </location>
</feature>
<organism evidence="10 11">
    <name type="scientific">Tegillarca granosa</name>
    <name type="common">Malaysian cockle</name>
    <name type="synonym">Anadara granosa</name>
    <dbReference type="NCBI Taxonomy" id="220873"/>
    <lineage>
        <taxon>Eukaryota</taxon>
        <taxon>Metazoa</taxon>
        <taxon>Spiralia</taxon>
        <taxon>Lophotrochozoa</taxon>
        <taxon>Mollusca</taxon>
        <taxon>Bivalvia</taxon>
        <taxon>Autobranchia</taxon>
        <taxon>Pteriomorphia</taxon>
        <taxon>Arcoida</taxon>
        <taxon>Arcoidea</taxon>
        <taxon>Arcidae</taxon>
        <taxon>Tegillarca</taxon>
    </lineage>
</organism>
<evidence type="ECO:0000259" key="9">
    <source>
        <dbReference type="Pfam" id="PF16922"/>
    </source>
</evidence>
<evidence type="ECO:0000256" key="4">
    <source>
        <dbReference type="ARBA" id="ARBA00022705"/>
    </source>
</evidence>
<gene>
    <name evidence="10" type="ORF">KUTeg_005560</name>
</gene>
<name>A0ABQ9FLQ1_TEGGR</name>
<dbReference type="Pfam" id="PF16922">
    <property type="entry name" value="SLD5_C"/>
    <property type="match status" value="1"/>
</dbReference>
<dbReference type="Proteomes" id="UP001217089">
    <property type="component" value="Unassembled WGS sequence"/>
</dbReference>
<keyword evidence="5" id="KW-0539">Nucleus</keyword>
<dbReference type="Gene3D" id="3.40.5.60">
    <property type="match status" value="1"/>
</dbReference>
<dbReference type="EMBL" id="JARBDR010000246">
    <property type="protein sequence ID" value="KAJ8317656.1"/>
    <property type="molecule type" value="Genomic_DNA"/>
</dbReference>
<dbReference type="CDD" id="cd11711">
    <property type="entry name" value="GINS_A_Sld5"/>
    <property type="match status" value="1"/>
</dbReference>
<evidence type="ECO:0000256" key="1">
    <source>
        <dbReference type="ARBA" id="ARBA00004123"/>
    </source>
</evidence>
<protein>
    <recommendedName>
        <fullName evidence="3">DNA replication complex GINS protein SLD5</fullName>
    </recommendedName>
    <alternativeName>
        <fullName evidence="6">GINS complex subunit 4</fullName>
    </alternativeName>
</protein>
<comment type="caution">
    <text evidence="10">The sequence shown here is derived from an EMBL/GenBank/DDBJ whole genome shotgun (WGS) entry which is preliminary data.</text>
</comment>
<dbReference type="InterPro" id="IPR036224">
    <property type="entry name" value="GINS_bundle-like_dom_sf"/>
</dbReference>
<reference evidence="10 11" key="1">
    <citation type="submission" date="2022-12" db="EMBL/GenBank/DDBJ databases">
        <title>Chromosome-level genome of Tegillarca granosa.</title>
        <authorList>
            <person name="Kim J."/>
        </authorList>
    </citation>
    <scope>NUCLEOTIDE SEQUENCE [LARGE SCALE GENOMIC DNA]</scope>
    <source>
        <strain evidence="10">Teg-2019</strain>
        <tissue evidence="10">Adductor muscle</tissue>
    </source>
</reference>
<dbReference type="Pfam" id="PF05916">
    <property type="entry name" value="Sld5"/>
    <property type="match status" value="1"/>
</dbReference>
<dbReference type="Gene3D" id="1.20.58.1030">
    <property type="match status" value="1"/>
</dbReference>
<dbReference type="InterPro" id="IPR021151">
    <property type="entry name" value="GINS_A"/>
</dbReference>
<feature type="region of interest" description="Disordered" evidence="7">
    <location>
        <begin position="1"/>
        <end position="21"/>
    </location>
</feature>
<dbReference type="PANTHER" id="PTHR21206:SF0">
    <property type="entry name" value="DNA REPLICATION COMPLEX GINS PROTEIN SLD5"/>
    <property type="match status" value="1"/>
</dbReference>
<dbReference type="SUPFAM" id="SSF158573">
    <property type="entry name" value="GINS helical bundle-like"/>
    <property type="match status" value="1"/>
</dbReference>
<dbReference type="CDD" id="cd21692">
    <property type="entry name" value="GINS_B_Sld5"/>
    <property type="match status" value="1"/>
</dbReference>
<keyword evidence="4" id="KW-0235">DNA replication</keyword>